<organism evidence="2 3">
    <name type="scientific">Ferrovibrio xuzhouensis</name>
    <dbReference type="NCBI Taxonomy" id="1576914"/>
    <lineage>
        <taxon>Bacteria</taxon>
        <taxon>Pseudomonadati</taxon>
        <taxon>Pseudomonadota</taxon>
        <taxon>Alphaproteobacteria</taxon>
        <taxon>Rhodospirillales</taxon>
        <taxon>Rhodospirillaceae</taxon>
        <taxon>Ferrovibrio</taxon>
    </lineage>
</organism>
<dbReference type="Gene3D" id="3.30.1150.10">
    <property type="match status" value="1"/>
</dbReference>
<feature type="region of interest" description="Disordered" evidence="1">
    <location>
        <begin position="49"/>
        <end position="214"/>
    </location>
</feature>
<sequence length="319" mass="34684">MQRTSYIFSASLHAGILALAVFGLPYFQPDVQTEPTVILAEFAPIAEQTNVPKPQPKTVETKAEPKPEPKPEVKEAKPEPPKPPPAAVTPPPPPPPPTPEPPKKQVEAPKPAPMPEPEPTPKPVPKPDKVADAPEPPKKKVEAPKPVEKPAPPKPQTPPQKSKTPDFADVAALVNKMQKTPPATQPNQAPQVASRTPPASASRAEGPSNPNLPISMSEKDFIRKQVEDNWLFDLGAKDAENLVVRIRFSINPDGTLRTQPQIVDQARMYLPGQESYRAAAESARRAVLKAVPFKLPPGDKEKWGQDIILNFDPRQMLGG</sequence>
<dbReference type="RefSeq" id="WP_379721751.1">
    <property type="nucleotide sequence ID" value="NZ_JBHRYJ010000001.1"/>
</dbReference>
<comment type="caution">
    <text evidence="2">The sequence shown here is derived from an EMBL/GenBank/DDBJ whole genome shotgun (WGS) entry which is preliminary data.</text>
</comment>
<gene>
    <name evidence="2" type="ORF">ACFOOQ_03330</name>
</gene>
<dbReference type="SUPFAM" id="SSF74653">
    <property type="entry name" value="TolA/TonB C-terminal domain"/>
    <property type="match status" value="1"/>
</dbReference>
<feature type="compositionally biased region" description="Pro residues" evidence="1">
    <location>
        <begin position="81"/>
        <end position="100"/>
    </location>
</feature>
<accession>A0ABV7VAR6</accession>
<feature type="compositionally biased region" description="Basic and acidic residues" evidence="1">
    <location>
        <begin position="125"/>
        <end position="148"/>
    </location>
</feature>
<evidence type="ECO:0000313" key="2">
    <source>
        <dbReference type="EMBL" id="MFC3674559.1"/>
    </source>
</evidence>
<feature type="compositionally biased region" description="Pro residues" evidence="1">
    <location>
        <begin position="149"/>
        <end position="158"/>
    </location>
</feature>
<dbReference type="Proteomes" id="UP001595711">
    <property type="component" value="Unassembled WGS sequence"/>
</dbReference>
<feature type="compositionally biased region" description="Low complexity" evidence="1">
    <location>
        <begin position="178"/>
        <end position="204"/>
    </location>
</feature>
<feature type="compositionally biased region" description="Basic and acidic residues" evidence="1">
    <location>
        <begin position="59"/>
        <end position="80"/>
    </location>
</feature>
<name>A0ABV7VAR6_9PROT</name>
<reference evidence="3" key="1">
    <citation type="journal article" date="2019" name="Int. J. Syst. Evol. Microbiol.">
        <title>The Global Catalogue of Microorganisms (GCM) 10K type strain sequencing project: providing services to taxonomists for standard genome sequencing and annotation.</title>
        <authorList>
            <consortium name="The Broad Institute Genomics Platform"/>
            <consortium name="The Broad Institute Genome Sequencing Center for Infectious Disease"/>
            <person name="Wu L."/>
            <person name="Ma J."/>
        </authorList>
    </citation>
    <scope>NUCLEOTIDE SEQUENCE [LARGE SCALE GENOMIC DNA]</scope>
    <source>
        <strain evidence="3">KCTC 42182</strain>
    </source>
</reference>
<evidence type="ECO:0000313" key="3">
    <source>
        <dbReference type="Proteomes" id="UP001595711"/>
    </source>
</evidence>
<evidence type="ECO:0000256" key="1">
    <source>
        <dbReference type="SAM" id="MobiDB-lite"/>
    </source>
</evidence>
<keyword evidence="3" id="KW-1185">Reference proteome</keyword>
<feature type="compositionally biased region" description="Pro residues" evidence="1">
    <location>
        <begin position="110"/>
        <end position="124"/>
    </location>
</feature>
<protein>
    <submittedName>
        <fullName evidence="2">Energy transducer TonB</fullName>
    </submittedName>
</protein>
<dbReference type="EMBL" id="JBHRYJ010000001">
    <property type="protein sequence ID" value="MFC3674559.1"/>
    <property type="molecule type" value="Genomic_DNA"/>
</dbReference>
<dbReference type="PRINTS" id="PR01217">
    <property type="entry name" value="PRICHEXTENSN"/>
</dbReference>
<proteinExistence type="predicted"/>